<dbReference type="PANTHER" id="PTHR42748">
    <property type="entry name" value="NITROGEN METABOLITE REPRESSION PROTEIN NMRA FAMILY MEMBER"/>
    <property type="match status" value="1"/>
</dbReference>
<keyword evidence="1" id="KW-0521">NADP</keyword>
<dbReference type="Proteomes" id="UP000182373">
    <property type="component" value="Chromosome"/>
</dbReference>
<organism evidence="3 4">
    <name type="scientific">Granulibacter bethesdensis</name>
    <dbReference type="NCBI Taxonomy" id="364410"/>
    <lineage>
        <taxon>Bacteria</taxon>
        <taxon>Pseudomonadati</taxon>
        <taxon>Pseudomonadota</taxon>
        <taxon>Alphaproteobacteria</taxon>
        <taxon>Acetobacterales</taxon>
        <taxon>Acetobacteraceae</taxon>
        <taxon>Granulibacter</taxon>
    </lineage>
</organism>
<dbReference type="Pfam" id="PF13460">
    <property type="entry name" value="NAD_binding_10"/>
    <property type="match status" value="1"/>
</dbReference>
<sequence length="297" mass="33222">MRPIRKIAVVGATGRLGAPVAVELAKTFQVRAIVRSPDKARTMLPANVEILQGDLRDVPSLRAALDGMDAIYINLATETAELNLAFYEEREGIANLIAATQGLDIQYIAKIGALGAYPPALKTIKNNMVPNLIRMEGHKIIAASGIPHTFFAPTHFMELLPNMIDKHALQWIGNTKVKIYWISVVDYAHQVAKAFQSPEMMPEHCPIQGPEAIWVRQAMKEFIKNYDPTLKTRVAPLWVIRFIGLFNPRMKFVGHLFAYFGSHEDPFYAGETWQNLGKPTTTLEMFSKGLRQRAANP</sequence>
<name>A0AAC9P8W1_9PROT</name>
<evidence type="ECO:0000313" key="3">
    <source>
        <dbReference type="EMBL" id="APH54439.1"/>
    </source>
</evidence>
<dbReference type="AlphaFoldDB" id="A0AAC9P8W1"/>
<accession>A0AAC9P8W1</accession>
<evidence type="ECO:0000259" key="2">
    <source>
        <dbReference type="Pfam" id="PF13460"/>
    </source>
</evidence>
<gene>
    <name evidence="3" type="ORF">GbCGDNIH9_8508</name>
</gene>
<proteinExistence type="predicted"/>
<dbReference type="InterPro" id="IPR051164">
    <property type="entry name" value="NmrA-like_oxidored"/>
</dbReference>
<dbReference type="Gene3D" id="3.40.50.720">
    <property type="entry name" value="NAD(P)-binding Rossmann-like Domain"/>
    <property type="match status" value="1"/>
</dbReference>
<dbReference type="PANTHER" id="PTHR42748:SF1">
    <property type="entry name" value="SLR0317 PROTEIN"/>
    <property type="match status" value="1"/>
</dbReference>
<dbReference type="InterPro" id="IPR016040">
    <property type="entry name" value="NAD(P)-bd_dom"/>
</dbReference>
<dbReference type="InterPro" id="IPR036291">
    <property type="entry name" value="NAD(P)-bd_dom_sf"/>
</dbReference>
<feature type="domain" description="NAD(P)-binding" evidence="2">
    <location>
        <begin position="11"/>
        <end position="158"/>
    </location>
</feature>
<evidence type="ECO:0000313" key="4">
    <source>
        <dbReference type="Proteomes" id="UP000182373"/>
    </source>
</evidence>
<dbReference type="EMBL" id="CP018191">
    <property type="protein sequence ID" value="APH54439.1"/>
    <property type="molecule type" value="Genomic_DNA"/>
</dbReference>
<reference evidence="4" key="1">
    <citation type="submission" date="2016-11" db="EMBL/GenBank/DDBJ databases">
        <title>Comparative genomic and phenotypic analysis of Granulibacter bethesdensis clinical isolates from patients with chronic granulomatous disease.</title>
        <authorList>
            <person name="Zarember K.A."/>
            <person name="Porcella S.F."/>
            <person name="Chu J."/>
            <person name="Ding L."/>
            <person name="Dahlstrom E."/>
            <person name="Barbian K."/>
            <person name="Martens C."/>
            <person name="Sykora L."/>
            <person name="Kramer S."/>
            <person name="Pettinato A.M."/>
            <person name="Hong H."/>
            <person name="Wald G."/>
            <person name="Berg L.J."/>
            <person name="Rogge L.S."/>
            <person name="Greenberg D.E."/>
            <person name="Falcone E.L."/>
            <person name="Neves J.F."/>
            <person name="Simoes M.J."/>
            <person name="Casal M."/>
            <person name="Rodriguez-Lopez F.C."/>
            <person name="Zelazny A."/>
            <person name="Gallin J.I."/>
            <person name="Holland S.M."/>
        </authorList>
    </citation>
    <scope>NUCLEOTIDE SEQUENCE [LARGE SCALE GENOMIC DNA]</scope>
    <source>
        <strain evidence="4">NIH9.1</strain>
    </source>
</reference>
<evidence type="ECO:0000256" key="1">
    <source>
        <dbReference type="ARBA" id="ARBA00022857"/>
    </source>
</evidence>
<protein>
    <submittedName>
        <fullName evidence="3">Nucleoside-diphosphate-sugar epimerase</fullName>
    </submittedName>
</protein>
<dbReference type="RefSeq" id="WP_072572470.1">
    <property type="nucleotide sequence ID" value="NZ_CP018191.1"/>
</dbReference>
<dbReference type="SUPFAM" id="SSF51735">
    <property type="entry name" value="NAD(P)-binding Rossmann-fold domains"/>
    <property type="match status" value="1"/>
</dbReference>